<dbReference type="EMBL" id="BTSY01000006">
    <property type="protein sequence ID" value="GMT31345.1"/>
    <property type="molecule type" value="Genomic_DNA"/>
</dbReference>
<dbReference type="GO" id="GO:0045182">
    <property type="term" value="F:translation regulator activity"/>
    <property type="evidence" value="ECO:0007669"/>
    <property type="project" value="TreeGrafter"/>
</dbReference>
<evidence type="ECO:0000256" key="1">
    <source>
        <dbReference type="PROSITE-ProRule" id="PRU00117"/>
    </source>
</evidence>
<feature type="compositionally biased region" description="Basic and acidic residues" evidence="2">
    <location>
        <begin position="328"/>
        <end position="343"/>
    </location>
</feature>
<dbReference type="GO" id="GO:0048170">
    <property type="term" value="P:positive regulation of long-term neuronal synaptic plasticity"/>
    <property type="evidence" value="ECO:0007669"/>
    <property type="project" value="TreeGrafter"/>
</dbReference>
<dbReference type="GO" id="GO:0010494">
    <property type="term" value="C:cytoplasmic stress granule"/>
    <property type="evidence" value="ECO:0007669"/>
    <property type="project" value="TreeGrafter"/>
</dbReference>
<dbReference type="InterPro" id="IPR004087">
    <property type="entry name" value="KH_dom"/>
</dbReference>
<organism evidence="4 5">
    <name type="scientific">Pristionchus fissidentatus</name>
    <dbReference type="NCBI Taxonomy" id="1538716"/>
    <lineage>
        <taxon>Eukaryota</taxon>
        <taxon>Metazoa</taxon>
        <taxon>Ecdysozoa</taxon>
        <taxon>Nematoda</taxon>
        <taxon>Chromadorea</taxon>
        <taxon>Rhabditida</taxon>
        <taxon>Rhabditina</taxon>
        <taxon>Diplogasteromorpha</taxon>
        <taxon>Diplogasteroidea</taxon>
        <taxon>Neodiplogasteridae</taxon>
        <taxon>Pristionchus</taxon>
    </lineage>
</organism>
<feature type="domain" description="K Homology" evidence="3">
    <location>
        <begin position="134"/>
        <end position="207"/>
    </location>
</feature>
<dbReference type="GO" id="GO:0043488">
    <property type="term" value="P:regulation of mRNA stability"/>
    <property type="evidence" value="ECO:0007669"/>
    <property type="project" value="TreeGrafter"/>
</dbReference>
<dbReference type="Pfam" id="PF00013">
    <property type="entry name" value="KH_1"/>
    <property type="match status" value="1"/>
</dbReference>
<feature type="region of interest" description="Disordered" evidence="2">
    <location>
        <begin position="298"/>
        <end position="471"/>
    </location>
</feature>
<dbReference type="GO" id="GO:0005634">
    <property type="term" value="C:nucleus"/>
    <property type="evidence" value="ECO:0007669"/>
    <property type="project" value="TreeGrafter"/>
</dbReference>
<dbReference type="InterPro" id="IPR004088">
    <property type="entry name" value="KH_dom_type_1"/>
</dbReference>
<feature type="compositionally biased region" description="Polar residues" evidence="2">
    <location>
        <begin position="299"/>
        <end position="308"/>
    </location>
</feature>
<evidence type="ECO:0000259" key="3">
    <source>
        <dbReference type="SMART" id="SM00322"/>
    </source>
</evidence>
<feature type="non-terminal residue" evidence="4">
    <location>
        <position position="1"/>
    </location>
</feature>
<gene>
    <name evidence="4" type="ORF">PFISCL1PPCAC_22642</name>
</gene>
<feature type="domain" description="K Homology" evidence="3">
    <location>
        <begin position="208"/>
        <end position="282"/>
    </location>
</feature>
<dbReference type="GO" id="GO:0099577">
    <property type="term" value="P:regulation of translation at presynapse, modulating synaptic transmission"/>
    <property type="evidence" value="ECO:0007669"/>
    <property type="project" value="TreeGrafter"/>
</dbReference>
<reference evidence="4" key="1">
    <citation type="submission" date="2023-10" db="EMBL/GenBank/DDBJ databases">
        <title>Genome assembly of Pristionchus species.</title>
        <authorList>
            <person name="Yoshida K."/>
            <person name="Sommer R.J."/>
        </authorList>
    </citation>
    <scope>NUCLEOTIDE SEQUENCE</scope>
    <source>
        <strain evidence="4">RS5133</strain>
    </source>
</reference>
<evidence type="ECO:0000313" key="4">
    <source>
        <dbReference type="EMBL" id="GMT31345.1"/>
    </source>
</evidence>
<dbReference type="InterPro" id="IPR040472">
    <property type="entry name" value="FMRP_KH0"/>
</dbReference>
<dbReference type="GO" id="GO:0048513">
    <property type="term" value="P:animal organ development"/>
    <property type="evidence" value="ECO:0007669"/>
    <property type="project" value="TreeGrafter"/>
</dbReference>
<dbReference type="Proteomes" id="UP001432322">
    <property type="component" value="Unassembled WGS sequence"/>
</dbReference>
<feature type="compositionally biased region" description="Basic residues" evidence="2">
    <location>
        <begin position="456"/>
        <end position="471"/>
    </location>
</feature>
<dbReference type="Pfam" id="PF17904">
    <property type="entry name" value="KH_9"/>
    <property type="match status" value="1"/>
</dbReference>
<dbReference type="SUPFAM" id="SSF54791">
    <property type="entry name" value="Eukaryotic type KH-domain (KH-domain type I)"/>
    <property type="match status" value="2"/>
</dbReference>
<dbReference type="GO" id="GO:0043005">
    <property type="term" value="C:neuron projection"/>
    <property type="evidence" value="ECO:0007669"/>
    <property type="project" value="TreeGrafter"/>
</dbReference>
<dbReference type="PANTHER" id="PTHR10603:SF7">
    <property type="entry name" value="FRAGILE X MESSENGER RIBONUCLEOPROTEIN 1 HOMOLOG"/>
    <property type="match status" value="1"/>
</dbReference>
<dbReference type="GO" id="GO:0045727">
    <property type="term" value="P:positive regulation of translation"/>
    <property type="evidence" value="ECO:0007669"/>
    <property type="project" value="TreeGrafter"/>
</dbReference>
<dbReference type="SMART" id="SM00322">
    <property type="entry name" value="KH"/>
    <property type="match status" value="2"/>
</dbReference>
<comment type="caution">
    <text evidence="4">The sequence shown here is derived from an EMBL/GenBank/DDBJ whole genome shotgun (WGS) entry which is preliminary data.</text>
</comment>
<keyword evidence="5" id="KW-1185">Reference proteome</keyword>
<feature type="non-terminal residue" evidence="4">
    <location>
        <position position="471"/>
    </location>
</feature>
<feature type="compositionally biased region" description="Gly residues" evidence="2">
    <location>
        <begin position="411"/>
        <end position="420"/>
    </location>
</feature>
<dbReference type="InterPro" id="IPR036612">
    <property type="entry name" value="KH_dom_type_1_sf"/>
</dbReference>
<evidence type="ECO:0000256" key="2">
    <source>
        <dbReference type="SAM" id="MobiDB-lite"/>
    </source>
</evidence>
<dbReference type="GO" id="GO:0003730">
    <property type="term" value="F:mRNA 3'-UTR binding"/>
    <property type="evidence" value="ECO:0007669"/>
    <property type="project" value="TreeGrafter"/>
</dbReference>
<feature type="compositionally biased region" description="Gly residues" evidence="2">
    <location>
        <begin position="344"/>
        <end position="365"/>
    </location>
</feature>
<dbReference type="GO" id="GO:0051028">
    <property type="term" value="P:mRNA transport"/>
    <property type="evidence" value="ECO:0007669"/>
    <property type="project" value="TreeGrafter"/>
</dbReference>
<feature type="compositionally biased region" description="Basic and acidic residues" evidence="2">
    <location>
        <begin position="366"/>
        <end position="378"/>
    </location>
</feature>
<proteinExistence type="predicted"/>
<feature type="compositionally biased region" description="Basic and acidic residues" evidence="2">
    <location>
        <begin position="436"/>
        <end position="446"/>
    </location>
</feature>
<protein>
    <recommendedName>
        <fullName evidence="3">K Homology domain-containing protein</fullName>
    </recommendedName>
</protein>
<accession>A0AAV5WLA3</accession>
<dbReference type="Gene3D" id="3.30.1370.10">
    <property type="entry name" value="K Homology domain, type 1"/>
    <property type="match status" value="2"/>
</dbReference>
<name>A0AAV5WLA3_9BILA</name>
<dbReference type="CDD" id="cd22426">
    <property type="entry name" value="KH_I_FMR1_FXR_rpt2"/>
    <property type="match status" value="1"/>
</dbReference>
<evidence type="ECO:0000313" key="5">
    <source>
        <dbReference type="Proteomes" id="UP001432322"/>
    </source>
</evidence>
<keyword evidence="1" id="KW-0694">RNA-binding</keyword>
<sequence length="471" mass="51230">LQHDFYKVRSLVSTEKTDVVRKECLRPDGYGYTKGAAIQWKRDEILVPEDLRSFYKSKESLAGEFARSVPGLHAEFDGSRLQIAAATQEPIKRANMVAEMHFKDQRQRLQLEQRAAEVRKRNQEASGATFTEEGHYVEEFEVPSDLVGLSIGAQGSNIIAARNIEGIVDIVSPPVTRMAAKNGHFKVIATTEEAAQRARAMLEYAVETFDVPADMVGKVIGKKGATIQEIIDKAGAVRVQIANENRPETEGEGEDGGFVVFTFTGTRDALGHVRFLIDYHITQMRTTDEMRQAVDELSRTNMSGSPTNHYYRDGPRPYRGRGGGSGGERWDRGEQRGGDRGDRGGGGYRGARGGGFRGRGGGFRGEGYRDQRGDDHHGYGGGRGGHRGGENGGGRSGDVREDRDFPPLGKRNGGGGGGDAGDYPTNGSSQSDDDEVRPADRRRASDEDGEEAAPRRGGRGRGRGRGGRGRG</sequence>
<dbReference type="InterPro" id="IPR040148">
    <property type="entry name" value="FMR1"/>
</dbReference>
<dbReference type="GO" id="GO:0098793">
    <property type="term" value="C:presynapse"/>
    <property type="evidence" value="ECO:0007669"/>
    <property type="project" value="GOC"/>
</dbReference>
<dbReference type="PANTHER" id="PTHR10603">
    <property type="entry name" value="FRAGILE X MENTAL RETARDATION SYNDROME-RELATED PROTEIN"/>
    <property type="match status" value="1"/>
</dbReference>
<dbReference type="PROSITE" id="PS50084">
    <property type="entry name" value="KH_TYPE_1"/>
    <property type="match status" value="2"/>
</dbReference>
<dbReference type="AlphaFoldDB" id="A0AAV5WLA3"/>